<dbReference type="InterPro" id="IPR050204">
    <property type="entry name" value="AraC_XylS_family_regulators"/>
</dbReference>
<gene>
    <name evidence="5" type="primary">btr_1</name>
    <name evidence="5" type="ORF">DSM104635_00025</name>
</gene>
<dbReference type="PROSITE" id="PS00041">
    <property type="entry name" value="HTH_ARAC_FAMILY_1"/>
    <property type="match status" value="1"/>
</dbReference>
<evidence type="ECO:0000256" key="2">
    <source>
        <dbReference type="ARBA" id="ARBA00023125"/>
    </source>
</evidence>
<dbReference type="KEGG" id="tsv:DSM104635_00025"/>
<dbReference type="Proteomes" id="UP000431269">
    <property type="component" value="Chromosome"/>
</dbReference>
<dbReference type="AlphaFoldDB" id="A0A6I6MG58"/>
<dbReference type="SUPFAM" id="SSF51182">
    <property type="entry name" value="RmlC-like cupins"/>
    <property type="match status" value="1"/>
</dbReference>
<keyword evidence="2" id="KW-0238">DNA-binding</keyword>
<keyword evidence="6" id="KW-1185">Reference proteome</keyword>
<dbReference type="Gene3D" id="2.60.120.10">
    <property type="entry name" value="Jelly Rolls"/>
    <property type="match status" value="1"/>
</dbReference>
<dbReference type="SUPFAM" id="SSF46689">
    <property type="entry name" value="Homeodomain-like"/>
    <property type="match status" value="2"/>
</dbReference>
<evidence type="ECO:0000313" key="6">
    <source>
        <dbReference type="Proteomes" id="UP000431269"/>
    </source>
</evidence>
<protein>
    <submittedName>
        <fullName evidence="5">Bacillibactin transport regulator</fullName>
    </submittedName>
</protein>
<dbReference type="RefSeq" id="WP_158764236.1">
    <property type="nucleotide sequence ID" value="NZ_CP047045.1"/>
</dbReference>
<dbReference type="InterPro" id="IPR009057">
    <property type="entry name" value="Homeodomain-like_sf"/>
</dbReference>
<dbReference type="SMART" id="SM00342">
    <property type="entry name" value="HTH_ARAC"/>
    <property type="match status" value="1"/>
</dbReference>
<evidence type="ECO:0000259" key="4">
    <source>
        <dbReference type="PROSITE" id="PS01124"/>
    </source>
</evidence>
<keyword evidence="1" id="KW-0805">Transcription regulation</keyword>
<keyword evidence="3" id="KW-0804">Transcription</keyword>
<dbReference type="EMBL" id="CP047045">
    <property type="protein sequence ID" value="QGZ93219.1"/>
    <property type="molecule type" value="Genomic_DNA"/>
</dbReference>
<evidence type="ECO:0000256" key="3">
    <source>
        <dbReference type="ARBA" id="ARBA00023163"/>
    </source>
</evidence>
<evidence type="ECO:0000256" key="1">
    <source>
        <dbReference type="ARBA" id="ARBA00023015"/>
    </source>
</evidence>
<dbReference type="PANTHER" id="PTHR46796">
    <property type="entry name" value="HTH-TYPE TRANSCRIPTIONAL ACTIVATOR RHAS-RELATED"/>
    <property type="match status" value="1"/>
</dbReference>
<reference evidence="6" key="1">
    <citation type="submission" date="2019-12" db="EMBL/GenBank/DDBJ databases">
        <title>Complete genome of Terracaulis silvestris 0127_4.</title>
        <authorList>
            <person name="Vieira S."/>
            <person name="Riedel T."/>
            <person name="Sproer C."/>
            <person name="Pascual J."/>
            <person name="Boedeker C."/>
            <person name="Overmann J."/>
        </authorList>
    </citation>
    <scope>NUCLEOTIDE SEQUENCE [LARGE SCALE GENOMIC DNA]</scope>
    <source>
        <strain evidence="6">0127_4</strain>
    </source>
</reference>
<proteinExistence type="predicted"/>
<feature type="domain" description="HTH araC/xylS-type" evidence="4">
    <location>
        <begin position="125"/>
        <end position="225"/>
    </location>
</feature>
<dbReference type="PROSITE" id="PS01124">
    <property type="entry name" value="HTH_ARAC_FAMILY_2"/>
    <property type="match status" value="1"/>
</dbReference>
<dbReference type="Gene3D" id="1.10.10.60">
    <property type="entry name" value="Homeodomain-like"/>
    <property type="match status" value="1"/>
</dbReference>
<dbReference type="InterPro" id="IPR018060">
    <property type="entry name" value="HTH_AraC"/>
</dbReference>
<accession>A0A6I6MG58</accession>
<organism evidence="5 6">
    <name type="scientific">Terricaulis silvestris</name>
    <dbReference type="NCBI Taxonomy" id="2686094"/>
    <lineage>
        <taxon>Bacteria</taxon>
        <taxon>Pseudomonadati</taxon>
        <taxon>Pseudomonadota</taxon>
        <taxon>Alphaproteobacteria</taxon>
        <taxon>Caulobacterales</taxon>
        <taxon>Caulobacteraceae</taxon>
        <taxon>Terricaulis</taxon>
    </lineage>
</organism>
<dbReference type="GO" id="GO:0003700">
    <property type="term" value="F:DNA-binding transcription factor activity"/>
    <property type="evidence" value="ECO:0007669"/>
    <property type="project" value="InterPro"/>
</dbReference>
<dbReference type="Pfam" id="PF12833">
    <property type="entry name" value="HTH_18"/>
    <property type="match status" value="1"/>
</dbReference>
<dbReference type="InterPro" id="IPR011051">
    <property type="entry name" value="RmlC_Cupin_sf"/>
</dbReference>
<evidence type="ECO:0000313" key="5">
    <source>
        <dbReference type="EMBL" id="QGZ93219.1"/>
    </source>
</evidence>
<dbReference type="GO" id="GO:0043565">
    <property type="term" value="F:sequence-specific DNA binding"/>
    <property type="evidence" value="ECO:0007669"/>
    <property type="project" value="InterPro"/>
</dbReference>
<sequence>MSVHETTHARGDRIAPHRHELGYAALVLEGAYEELSADGVWRVEAGDLIVHPAFHLHLNRFETRGARVLNITLPHALARALDARRYGILRARDPDRLARRATKNSADAVGEALAEAAARSPVPARDWLDRLASDLSAQPQRRINSLARRHGVSAEHVSRAFARRFGMTPARFRAEQRLQTALQALTESALSLAQIAVQAGYADQAHFSRAIAAATDMPPARLRAALA</sequence>
<dbReference type="InterPro" id="IPR014710">
    <property type="entry name" value="RmlC-like_jellyroll"/>
</dbReference>
<name>A0A6I6MG58_9CAUL</name>
<dbReference type="InterPro" id="IPR018062">
    <property type="entry name" value="HTH_AraC-typ_CS"/>
</dbReference>